<organism evidence="2 3">
    <name type="scientific">Modicella reniformis</name>
    <dbReference type="NCBI Taxonomy" id="1440133"/>
    <lineage>
        <taxon>Eukaryota</taxon>
        <taxon>Fungi</taxon>
        <taxon>Fungi incertae sedis</taxon>
        <taxon>Mucoromycota</taxon>
        <taxon>Mortierellomycotina</taxon>
        <taxon>Mortierellomycetes</taxon>
        <taxon>Mortierellales</taxon>
        <taxon>Mortierellaceae</taxon>
        <taxon>Modicella</taxon>
    </lineage>
</organism>
<protein>
    <recommendedName>
        <fullName evidence="1">Zinc finger CHCC-type domain-containing protein</fullName>
    </recommendedName>
</protein>
<feature type="domain" description="Zinc finger CHCC-type" evidence="1">
    <location>
        <begin position="97"/>
        <end position="117"/>
    </location>
</feature>
<evidence type="ECO:0000259" key="1">
    <source>
        <dbReference type="Pfam" id="PF10276"/>
    </source>
</evidence>
<accession>A0A9P6SQS8</accession>
<dbReference type="AlphaFoldDB" id="A0A9P6SQS8"/>
<comment type="caution">
    <text evidence="2">The sequence shown here is derived from an EMBL/GenBank/DDBJ whole genome shotgun (WGS) entry which is preliminary data.</text>
</comment>
<dbReference type="GO" id="GO:0006120">
    <property type="term" value="P:mitochondrial electron transport, NADH to ubiquinone"/>
    <property type="evidence" value="ECO:0007669"/>
    <property type="project" value="TreeGrafter"/>
</dbReference>
<reference evidence="2" key="1">
    <citation type="journal article" date="2020" name="Fungal Divers.">
        <title>Resolving the Mortierellaceae phylogeny through synthesis of multi-gene phylogenetics and phylogenomics.</title>
        <authorList>
            <person name="Vandepol N."/>
            <person name="Liber J."/>
            <person name="Desiro A."/>
            <person name="Na H."/>
            <person name="Kennedy M."/>
            <person name="Barry K."/>
            <person name="Grigoriev I.V."/>
            <person name="Miller A.N."/>
            <person name="O'Donnell K."/>
            <person name="Stajich J.E."/>
            <person name="Bonito G."/>
        </authorList>
    </citation>
    <scope>NUCLEOTIDE SEQUENCE</scope>
    <source>
        <strain evidence="2">MES-2147</strain>
    </source>
</reference>
<feature type="non-terminal residue" evidence="2">
    <location>
        <position position="117"/>
    </location>
</feature>
<dbReference type="Proteomes" id="UP000749646">
    <property type="component" value="Unassembled WGS sequence"/>
</dbReference>
<keyword evidence="3" id="KW-1185">Reference proteome</keyword>
<evidence type="ECO:0000313" key="3">
    <source>
        <dbReference type="Proteomes" id="UP000749646"/>
    </source>
</evidence>
<name>A0A9P6SQS8_9FUNG</name>
<dbReference type="GO" id="GO:0005739">
    <property type="term" value="C:mitochondrion"/>
    <property type="evidence" value="ECO:0007669"/>
    <property type="project" value="GOC"/>
</dbReference>
<dbReference type="EMBL" id="JAAAHW010002252">
    <property type="protein sequence ID" value="KAF9992315.1"/>
    <property type="molecule type" value="Genomic_DNA"/>
</dbReference>
<evidence type="ECO:0000313" key="2">
    <source>
        <dbReference type="EMBL" id="KAF9992315.1"/>
    </source>
</evidence>
<dbReference type="InterPro" id="IPR019401">
    <property type="entry name" value="Znf_CHCC"/>
</dbReference>
<gene>
    <name evidence="2" type="ORF">BGZ65_012389</name>
</gene>
<dbReference type="OrthoDB" id="307899at2759"/>
<dbReference type="Gene3D" id="2.60.260.40">
    <property type="entry name" value="q5lls5 like domains"/>
    <property type="match status" value="1"/>
</dbReference>
<sequence>MNTLKCIKTPAASVLSAAVRNIITTRALSSSFVVAQNLRHDLKQASNREVTWSEHQLAKSVAFKGPRFENVDIEAQPQPQAAIELIAEEPIRLVETRRARCDGGGGSLGHPAVWINL</sequence>
<proteinExistence type="predicted"/>
<dbReference type="PANTHER" id="PTHR13156:SF0">
    <property type="entry name" value="NADH DEHYDROGENASE [UBIQUINONE] IRON-SULFUR PROTEIN 6, MITOCHONDRIAL"/>
    <property type="match status" value="1"/>
</dbReference>
<dbReference type="PANTHER" id="PTHR13156">
    <property type="entry name" value="NADH-UBIQUINONE OXIDOREDUCTASE 13 KD-A SUBUNIT"/>
    <property type="match status" value="1"/>
</dbReference>
<dbReference type="Pfam" id="PF10276">
    <property type="entry name" value="zf-CHCC"/>
    <property type="match status" value="1"/>
</dbReference>